<keyword evidence="4" id="KW-1185">Reference proteome</keyword>
<feature type="transmembrane region" description="Helical" evidence="1">
    <location>
        <begin position="17"/>
        <end position="40"/>
    </location>
</feature>
<dbReference type="STRING" id="445960.SAMN05421542_4530"/>
<dbReference type="EMBL" id="FNEG01000010">
    <property type="protein sequence ID" value="SDJ86366.1"/>
    <property type="molecule type" value="Genomic_DNA"/>
</dbReference>
<evidence type="ECO:0000313" key="2">
    <source>
        <dbReference type="EMBL" id="SDJ86366.1"/>
    </source>
</evidence>
<accession>A0A2X2X9M2</accession>
<keyword evidence="1" id="KW-0812">Transmembrane</keyword>
<evidence type="ECO:0000313" key="4">
    <source>
        <dbReference type="Proteomes" id="UP000199426"/>
    </source>
</evidence>
<dbReference type="Proteomes" id="UP000251670">
    <property type="component" value="Unassembled WGS sequence"/>
</dbReference>
<reference evidence="2 4" key="1">
    <citation type="submission" date="2016-10" db="EMBL/GenBank/DDBJ databases">
        <authorList>
            <person name="Varghese N."/>
            <person name="Submissions S."/>
        </authorList>
    </citation>
    <scope>NUCLEOTIDE SEQUENCE [LARGE SCALE GENOMIC DNA]</scope>
    <source>
        <strain evidence="2 4">DSM 19299</strain>
    </source>
</reference>
<sequence length="88" mass="9921">MLPLKTNTSINDLTMKIYFISFLISVFLIALSGTVIFNILDYTDPPITKDGHRYMPTESLAKASFLSLIIGAITFIAAIRIQRLRQNK</sequence>
<feature type="transmembrane region" description="Helical" evidence="1">
    <location>
        <begin position="60"/>
        <end position="79"/>
    </location>
</feature>
<evidence type="ECO:0000313" key="3">
    <source>
        <dbReference type="EMBL" id="SQB46873.1"/>
    </source>
</evidence>
<reference evidence="3 5" key="2">
    <citation type="submission" date="2018-06" db="EMBL/GenBank/DDBJ databases">
        <authorList>
            <consortium name="Pathogen Informatics"/>
            <person name="Doyle S."/>
        </authorList>
    </citation>
    <scope>NUCLEOTIDE SEQUENCE [LARGE SCALE GENOMIC DNA]</scope>
    <source>
        <strain evidence="3 5">NCTC13492</strain>
    </source>
</reference>
<keyword evidence="1" id="KW-1133">Transmembrane helix</keyword>
<dbReference type="AlphaFoldDB" id="A0A2X2X9M2"/>
<organism evidence="3 5">
    <name type="scientific">Chryseobacterium jejuense</name>
    <dbReference type="NCBI Taxonomy" id="445960"/>
    <lineage>
        <taxon>Bacteria</taxon>
        <taxon>Pseudomonadati</taxon>
        <taxon>Bacteroidota</taxon>
        <taxon>Flavobacteriia</taxon>
        <taxon>Flavobacteriales</taxon>
        <taxon>Weeksellaceae</taxon>
        <taxon>Chryseobacterium group</taxon>
        <taxon>Chryseobacterium</taxon>
    </lineage>
</organism>
<name>A0A2X2X9M2_CHRJE</name>
<gene>
    <name evidence="3" type="ORF">NCTC13492_03935</name>
    <name evidence="2" type="ORF">SAMN05421542_4530</name>
</gene>
<dbReference type="Proteomes" id="UP000199426">
    <property type="component" value="Unassembled WGS sequence"/>
</dbReference>
<dbReference type="EMBL" id="UAWB01000014">
    <property type="protein sequence ID" value="SQB46873.1"/>
    <property type="molecule type" value="Genomic_DNA"/>
</dbReference>
<protein>
    <submittedName>
        <fullName evidence="3">Uncharacterized protein</fullName>
    </submittedName>
</protein>
<proteinExistence type="predicted"/>
<evidence type="ECO:0000256" key="1">
    <source>
        <dbReference type="SAM" id="Phobius"/>
    </source>
</evidence>
<evidence type="ECO:0000313" key="5">
    <source>
        <dbReference type="Proteomes" id="UP000251670"/>
    </source>
</evidence>
<keyword evidence="1" id="KW-0472">Membrane</keyword>